<organism evidence="3">
    <name type="scientific">Schistosoma curassoni</name>
    <dbReference type="NCBI Taxonomy" id="6186"/>
    <lineage>
        <taxon>Eukaryota</taxon>
        <taxon>Metazoa</taxon>
        <taxon>Spiralia</taxon>
        <taxon>Lophotrochozoa</taxon>
        <taxon>Platyhelminthes</taxon>
        <taxon>Trematoda</taxon>
        <taxon>Digenea</taxon>
        <taxon>Strigeidida</taxon>
        <taxon>Schistosomatoidea</taxon>
        <taxon>Schistosomatidae</taxon>
        <taxon>Schistosoma</taxon>
    </lineage>
</organism>
<evidence type="ECO:0000313" key="3">
    <source>
        <dbReference type="WBParaSite" id="SCUD_0001840801-mRNA-1"/>
    </source>
</evidence>
<dbReference type="WBParaSite" id="SCUD_0001840801-mRNA-1">
    <property type="protein sequence ID" value="SCUD_0001840801-mRNA-1"/>
    <property type="gene ID" value="SCUD_0001840801"/>
</dbReference>
<reference evidence="3" key="1">
    <citation type="submission" date="2016-06" db="UniProtKB">
        <authorList>
            <consortium name="WormBaseParasite"/>
        </authorList>
    </citation>
    <scope>IDENTIFICATION</scope>
</reference>
<dbReference type="AlphaFoldDB" id="A0A183KTL5"/>
<name>A0A183KTL5_9TREM</name>
<keyword evidence="2" id="KW-1185">Reference proteome</keyword>
<accession>A0A183KTL5</accession>
<proteinExistence type="predicted"/>
<sequence>MRHFHMHIYRKYLWMCIPCYEYCPPMISGYHNCRKYKDVCNPELRYHDQQIQIPDVVVA</sequence>
<dbReference type="Proteomes" id="UP000279833">
    <property type="component" value="Unassembled WGS sequence"/>
</dbReference>
<protein>
    <submittedName>
        <fullName evidence="1 3">Uncharacterized protein</fullName>
    </submittedName>
</protein>
<evidence type="ECO:0000313" key="2">
    <source>
        <dbReference type="Proteomes" id="UP000279833"/>
    </source>
</evidence>
<dbReference type="EMBL" id="UZAK01040974">
    <property type="protein sequence ID" value="VDP65701.1"/>
    <property type="molecule type" value="Genomic_DNA"/>
</dbReference>
<evidence type="ECO:0000313" key="1">
    <source>
        <dbReference type="EMBL" id="VDP65701.1"/>
    </source>
</evidence>
<gene>
    <name evidence="1" type="ORF">SCUD_LOCUS18405</name>
</gene>
<reference evidence="1 2" key="2">
    <citation type="submission" date="2018-11" db="EMBL/GenBank/DDBJ databases">
        <authorList>
            <consortium name="Pathogen Informatics"/>
        </authorList>
    </citation>
    <scope>NUCLEOTIDE SEQUENCE [LARGE SCALE GENOMIC DNA]</scope>
    <source>
        <strain evidence="1">Dakar</strain>
        <strain evidence="2">Dakar, Senegal</strain>
    </source>
</reference>